<dbReference type="InterPro" id="IPR011004">
    <property type="entry name" value="Trimer_LpxA-like_sf"/>
</dbReference>
<dbReference type="Pfam" id="PF25087">
    <property type="entry name" value="GMPPB_C"/>
    <property type="match status" value="1"/>
</dbReference>
<dbReference type="GO" id="GO:0016020">
    <property type="term" value="C:membrane"/>
    <property type="evidence" value="ECO:0007669"/>
    <property type="project" value="GOC"/>
</dbReference>
<keyword evidence="3 7" id="KW-0808">Transferase</keyword>
<evidence type="ECO:0000259" key="9">
    <source>
        <dbReference type="Pfam" id="PF25087"/>
    </source>
</evidence>
<keyword evidence="5 7" id="KW-0443">Lipid metabolism</keyword>
<keyword evidence="1 7" id="KW-0444">Lipid biosynthesis</keyword>
<dbReference type="PANTHER" id="PTHR43378">
    <property type="entry name" value="UDP-3-O-ACYLGLUCOSAMINE N-ACYLTRANSFERASE"/>
    <property type="match status" value="1"/>
</dbReference>
<organism evidence="10 11">
    <name type="scientific">Terriglobus roseus (strain DSM 18391 / NRRL B-41598 / KBS 63)</name>
    <dbReference type="NCBI Taxonomy" id="926566"/>
    <lineage>
        <taxon>Bacteria</taxon>
        <taxon>Pseudomonadati</taxon>
        <taxon>Acidobacteriota</taxon>
        <taxon>Terriglobia</taxon>
        <taxon>Terriglobales</taxon>
        <taxon>Acidobacteriaceae</taxon>
        <taxon>Terriglobus</taxon>
    </lineage>
</organism>
<keyword evidence="2 7" id="KW-0441">Lipid A biosynthesis</keyword>
<evidence type="ECO:0000313" key="11">
    <source>
        <dbReference type="Proteomes" id="UP000006056"/>
    </source>
</evidence>
<evidence type="ECO:0000256" key="1">
    <source>
        <dbReference type="ARBA" id="ARBA00022516"/>
    </source>
</evidence>
<evidence type="ECO:0000256" key="3">
    <source>
        <dbReference type="ARBA" id="ARBA00022679"/>
    </source>
</evidence>
<keyword evidence="4 7" id="KW-0677">Repeat</keyword>
<dbReference type="InterPro" id="IPR056729">
    <property type="entry name" value="GMPPB_C"/>
</dbReference>
<dbReference type="Pfam" id="PF04613">
    <property type="entry name" value="LpxD"/>
    <property type="match status" value="1"/>
</dbReference>
<dbReference type="InterPro" id="IPR020573">
    <property type="entry name" value="UDP_GlcNAc_AcTrfase_non-rep"/>
</dbReference>
<evidence type="ECO:0000256" key="7">
    <source>
        <dbReference type="HAMAP-Rule" id="MF_00523"/>
    </source>
</evidence>
<dbReference type="CDD" id="cd03352">
    <property type="entry name" value="LbH_LpxD"/>
    <property type="match status" value="1"/>
</dbReference>
<dbReference type="GO" id="GO:0009245">
    <property type="term" value="P:lipid A biosynthetic process"/>
    <property type="evidence" value="ECO:0007669"/>
    <property type="project" value="UniProtKB-UniRule"/>
</dbReference>
<dbReference type="HAMAP" id="MF_00523">
    <property type="entry name" value="LpxD"/>
    <property type="match status" value="1"/>
</dbReference>
<evidence type="ECO:0000256" key="6">
    <source>
        <dbReference type="ARBA" id="ARBA00023315"/>
    </source>
</evidence>
<sequence length="337" mass="35048">MKLSEIASRLGAELVGDGDVEITGVAGIEHARPDQITFIANPKYAPLAKSTKAAAILVEPDFPALEGTATLRIKNCYRAFAQTISLFYTAPKYTPGIHATAVIDASAAIGDRAHVGAYVVIGADVVVGDDAVILPHTVIYQGARLGHRFFAHAHAVVREFCRLGDDVTLQNGAIIGADGFGYARDGSAWVKIVQSGAAVLADRVEVQANACVDRASIGETSIGAGSKIDNLVQVGHGSTVGENTLLCAQVGLAGSTEVGDRVILAGQVGVAGHCKVGDGAVATAQSGIPSDVAPGAVVSGYPAMDNRQWLRSVAAFTRLPEMLRDLRTLRRTTNPNE</sequence>
<feature type="active site" description="Proton acceptor" evidence="7">
    <location>
        <position position="236"/>
    </location>
</feature>
<dbReference type="GO" id="GO:0016410">
    <property type="term" value="F:N-acyltransferase activity"/>
    <property type="evidence" value="ECO:0007669"/>
    <property type="project" value="InterPro"/>
</dbReference>
<reference evidence="10 11" key="1">
    <citation type="submission" date="2012-06" db="EMBL/GenBank/DDBJ databases">
        <title>Complete genome of Terriglobus roseus DSM 18391.</title>
        <authorList>
            <consortium name="US DOE Joint Genome Institute (JGI-PGF)"/>
            <person name="Lucas S."/>
            <person name="Copeland A."/>
            <person name="Lapidus A."/>
            <person name="Glavina del Rio T."/>
            <person name="Dalin E."/>
            <person name="Tice H."/>
            <person name="Bruce D."/>
            <person name="Goodwin L."/>
            <person name="Pitluck S."/>
            <person name="Peters L."/>
            <person name="Mikhailova N."/>
            <person name="Munk A.C.C."/>
            <person name="Kyrpides N."/>
            <person name="Mavromatis K."/>
            <person name="Ivanova N."/>
            <person name="Brettin T."/>
            <person name="Detter J.C."/>
            <person name="Han C."/>
            <person name="Larimer F."/>
            <person name="Land M."/>
            <person name="Hauser L."/>
            <person name="Markowitz V."/>
            <person name="Cheng J.-F."/>
            <person name="Hugenholtz P."/>
            <person name="Woyke T."/>
            <person name="Wu D."/>
            <person name="Brambilla E."/>
            <person name="Klenk H.-P."/>
            <person name="Eisen J.A."/>
        </authorList>
    </citation>
    <scope>NUCLEOTIDE SEQUENCE [LARGE SCALE GENOMIC DNA]</scope>
    <source>
        <strain evidence="11">DSM 18391 / NRRL B-41598 / KBS 63</strain>
    </source>
</reference>
<dbReference type="AlphaFoldDB" id="I3ZG36"/>
<evidence type="ECO:0000313" key="10">
    <source>
        <dbReference type="EMBL" id="AFL88204.1"/>
    </source>
</evidence>
<dbReference type="PANTHER" id="PTHR43378:SF2">
    <property type="entry name" value="UDP-3-O-ACYLGLUCOSAMINE N-ACYLTRANSFERASE 1, MITOCHONDRIAL-RELATED"/>
    <property type="match status" value="1"/>
</dbReference>
<keyword evidence="11" id="KW-1185">Reference proteome</keyword>
<accession>I3ZG36</accession>
<dbReference type="EMBL" id="CP003379">
    <property type="protein sequence ID" value="AFL88204.1"/>
    <property type="molecule type" value="Genomic_DNA"/>
</dbReference>
<evidence type="ECO:0000256" key="5">
    <source>
        <dbReference type="ARBA" id="ARBA00023098"/>
    </source>
</evidence>
<comment type="pathway">
    <text evidence="7">Bacterial outer membrane biogenesis; LPS lipid A biosynthesis.</text>
</comment>
<evidence type="ECO:0000256" key="4">
    <source>
        <dbReference type="ARBA" id="ARBA00022737"/>
    </source>
</evidence>
<feature type="domain" description="UDP-3-O-[3-hydroxymyristoyl] glucosamine N-acyltransferase non-repeat region" evidence="8">
    <location>
        <begin position="19"/>
        <end position="85"/>
    </location>
</feature>
<dbReference type="InterPro" id="IPR007691">
    <property type="entry name" value="LpxD"/>
</dbReference>
<gene>
    <name evidence="7" type="primary">lpxD</name>
    <name evidence="10" type="ordered locus">Terro_1914</name>
</gene>
<name>I3ZG36_TERRK</name>
<comment type="similarity">
    <text evidence="7">Belongs to the transferase hexapeptide repeat family. LpxD subfamily.</text>
</comment>
<protein>
    <recommendedName>
        <fullName evidence="7">UDP-3-O-acylglucosamine N-acyltransferase</fullName>
        <ecNumber evidence="7">2.3.1.191</ecNumber>
    </recommendedName>
</protein>
<dbReference type="Gene3D" id="2.160.10.10">
    <property type="entry name" value="Hexapeptide repeat proteins"/>
    <property type="match status" value="1"/>
</dbReference>
<dbReference type="SUPFAM" id="SSF51161">
    <property type="entry name" value="Trimeric LpxA-like enzymes"/>
    <property type="match status" value="1"/>
</dbReference>
<dbReference type="PATRIC" id="fig|926566.3.peg.1890"/>
<comment type="catalytic activity">
    <reaction evidence="7">
        <text>a UDP-3-O-[(3R)-3-hydroxyacyl]-alpha-D-glucosamine + a (3R)-hydroxyacyl-[ACP] = a UDP-2-N,3-O-bis[(3R)-3-hydroxyacyl]-alpha-D-glucosamine + holo-[ACP] + H(+)</text>
        <dbReference type="Rhea" id="RHEA:53836"/>
        <dbReference type="Rhea" id="RHEA-COMP:9685"/>
        <dbReference type="Rhea" id="RHEA-COMP:9945"/>
        <dbReference type="ChEBI" id="CHEBI:15378"/>
        <dbReference type="ChEBI" id="CHEBI:64479"/>
        <dbReference type="ChEBI" id="CHEBI:78827"/>
        <dbReference type="ChEBI" id="CHEBI:137740"/>
        <dbReference type="ChEBI" id="CHEBI:137748"/>
        <dbReference type="EC" id="2.3.1.191"/>
    </reaction>
</comment>
<dbReference type="UniPathway" id="UPA00973"/>
<feature type="domain" description="Mannose-1-phosphate guanyltransferase C-terminal" evidence="9">
    <location>
        <begin position="100"/>
        <end position="216"/>
    </location>
</feature>
<dbReference type="eggNOG" id="COG1044">
    <property type="taxonomic scope" value="Bacteria"/>
</dbReference>
<dbReference type="GO" id="GO:0103118">
    <property type="term" value="F:UDP-3-O-[(3R)-3-hydroxyacyl]-glucosamine N-acyltransferase activity"/>
    <property type="evidence" value="ECO:0007669"/>
    <property type="project" value="UniProtKB-EC"/>
</dbReference>
<evidence type="ECO:0000256" key="2">
    <source>
        <dbReference type="ARBA" id="ARBA00022556"/>
    </source>
</evidence>
<dbReference type="RefSeq" id="WP_014785773.1">
    <property type="nucleotide sequence ID" value="NC_018014.1"/>
</dbReference>
<comment type="function">
    <text evidence="7">Catalyzes the N-acylation of UDP-3-O-acylglucosamine using 3-hydroxyacyl-ACP as the acyl donor. Is involved in the biosynthesis of lipid A, a phosphorylated glycolipid that anchors the lipopolysaccharide to the outer membrane of the cell.</text>
</comment>
<dbReference type="NCBIfam" id="NF002060">
    <property type="entry name" value="PRK00892.1"/>
    <property type="match status" value="1"/>
</dbReference>
<evidence type="ECO:0000259" key="8">
    <source>
        <dbReference type="Pfam" id="PF04613"/>
    </source>
</evidence>
<proteinExistence type="inferred from homology"/>
<comment type="subunit">
    <text evidence="7">Homotrimer.</text>
</comment>
<dbReference type="NCBIfam" id="TIGR01853">
    <property type="entry name" value="lipid_A_lpxD"/>
    <property type="match status" value="1"/>
</dbReference>
<keyword evidence="6 7" id="KW-0012">Acyltransferase</keyword>
<dbReference type="Proteomes" id="UP000006056">
    <property type="component" value="Chromosome"/>
</dbReference>
<dbReference type="EC" id="2.3.1.191" evidence="7"/>
<dbReference type="STRING" id="926566.Terro_1914"/>
<dbReference type="KEGG" id="trs:Terro_1914"/>
<dbReference type="HOGENOM" id="CLU_049865_0_0_0"/>
<dbReference type="OrthoDB" id="9784739at2"/>
<dbReference type="Gene3D" id="3.40.1390.10">
    <property type="entry name" value="MurE/MurF, N-terminal domain"/>
    <property type="match status" value="1"/>
</dbReference>